<accession>A0A5P1FCQ8</accession>
<dbReference type="Proteomes" id="UP000243459">
    <property type="component" value="Chromosome 3"/>
</dbReference>
<sequence>MMKMMEEQSEYDQEALQLLNDLMMKREKEKQELEKELELYRKKVIVYEAKERRKEAERNKINGNGTGSSSGSSSASDGDDLSFGSHEGEDSSYSHNESTPNIPINDGLGSVADQEANKHLVSLDESLADFEEERLSILEQLKALEEKLFSMDDNELESVEHKNHSNGNGHAFNGDYELYEDDINGDLLIGFDHNNTNGKLHQKSRTMASGRKRLLPLFDAIIGMENENGIISDHDMTDCSPQSIPKSVTDDQKRLAIAEEVDNVYERLQALEADREFLRHCIRSLKKGDKGMDLLQEILQHLRNLRNVELRVRNTGDALASLSD</sequence>
<keyword evidence="3" id="KW-1133">Transmembrane helix</keyword>
<dbReference type="EMBL" id="CM007383">
    <property type="protein sequence ID" value="ONK75167.1"/>
    <property type="molecule type" value="Genomic_DNA"/>
</dbReference>
<dbReference type="PANTHER" id="PTHR31448">
    <property type="entry name" value="MYOSIN-BINDING PROTEIN 2"/>
    <property type="match status" value="1"/>
</dbReference>
<feature type="domain" description="GTD-binding" evidence="7">
    <location>
        <begin position="1"/>
        <end position="41"/>
    </location>
</feature>
<dbReference type="GO" id="GO:0080115">
    <property type="term" value="F:myosin XI tail binding"/>
    <property type="evidence" value="ECO:0007669"/>
    <property type="project" value="UniProtKB-ARBA"/>
</dbReference>
<evidence type="ECO:0000256" key="5">
    <source>
        <dbReference type="SAM" id="Coils"/>
    </source>
</evidence>
<dbReference type="AlphaFoldDB" id="A0A5P1FCQ8"/>
<keyword evidence="4" id="KW-0472">Membrane</keyword>
<feature type="region of interest" description="Disordered" evidence="6">
    <location>
        <begin position="52"/>
        <end position="109"/>
    </location>
</feature>
<protein>
    <recommendedName>
        <fullName evidence="7">GTD-binding domain-containing protein</fullName>
    </recommendedName>
</protein>
<dbReference type="InterPro" id="IPR039306">
    <property type="entry name" value="MYOB"/>
</dbReference>
<feature type="compositionally biased region" description="Polar residues" evidence="6">
    <location>
        <begin position="91"/>
        <end position="102"/>
    </location>
</feature>
<dbReference type="Pfam" id="PF04576">
    <property type="entry name" value="Zein-binding"/>
    <property type="match status" value="1"/>
</dbReference>
<evidence type="ECO:0000256" key="1">
    <source>
        <dbReference type="ARBA" id="ARBA00004167"/>
    </source>
</evidence>
<dbReference type="OMA" id="YSHNEST"/>
<evidence type="ECO:0000313" key="9">
    <source>
        <dbReference type="Proteomes" id="UP000243459"/>
    </source>
</evidence>
<name>A0A5P1FCQ8_ASPOF</name>
<reference evidence="9" key="1">
    <citation type="journal article" date="2017" name="Nat. Commun.">
        <title>The asparagus genome sheds light on the origin and evolution of a young Y chromosome.</title>
        <authorList>
            <person name="Harkess A."/>
            <person name="Zhou J."/>
            <person name="Xu C."/>
            <person name="Bowers J.E."/>
            <person name="Van der Hulst R."/>
            <person name="Ayyampalayam S."/>
            <person name="Mercati F."/>
            <person name="Riccardi P."/>
            <person name="McKain M.R."/>
            <person name="Kakrana A."/>
            <person name="Tang H."/>
            <person name="Ray J."/>
            <person name="Groenendijk J."/>
            <person name="Arikit S."/>
            <person name="Mathioni S.M."/>
            <person name="Nakano M."/>
            <person name="Shan H."/>
            <person name="Telgmann-Rauber A."/>
            <person name="Kanno A."/>
            <person name="Yue Z."/>
            <person name="Chen H."/>
            <person name="Li W."/>
            <person name="Chen Y."/>
            <person name="Xu X."/>
            <person name="Zhang Y."/>
            <person name="Luo S."/>
            <person name="Chen H."/>
            <person name="Gao J."/>
            <person name="Mao Z."/>
            <person name="Pires J.C."/>
            <person name="Luo M."/>
            <person name="Kudrna D."/>
            <person name="Wing R.A."/>
            <person name="Meyers B.C."/>
            <person name="Yi K."/>
            <person name="Kong H."/>
            <person name="Lavrijsen P."/>
            <person name="Sunseri F."/>
            <person name="Falavigna A."/>
            <person name="Ye Y."/>
            <person name="Leebens-Mack J.H."/>
            <person name="Chen G."/>
        </authorList>
    </citation>
    <scope>NUCLEOTIDE SEQUENCE [LARGE SCALE GENOMIC DNA]</scope>
    <source>
        <strain evidence="9">cv. DH0086</strain>
    </source>
</reference>
<evidence type="ECO:0000313" key="8">
    <source>
        <dbReference type="EMBL" id="ONK75167.1"/>
    </source>
</evidence>
<dbReference type="PROSITE" id="PS51775">
    <property type="entry name" value="GTD_BINDING"/>
    <property type="match status" value="1"/>
</dbReference>
<keyword evidence="2" id="KW-0812">Transmembrane</keyword>
<keyword evidence="5" id="KW-0175">Coiled coil</keyword>
<dbReference type="GO" id="GO:0016020">
    <property type="term" value="C:membrane"/>
    <property type="evidence" value="ECO:0007669"/>
    <property type="project" value="UniProtKB-SubCell"/>
</dbReference>
<feature type="compositionally biased region" description="Low complexity" evidence="6">
    <location>
        <begin position="67"/>
        <end position="85"/>
    </location>
</feature>
<gene>
    <name evidence="8" type="ORF">A4U43_C03F14050</name>
</gene>
<evidence type="ECO:0000256" key="2">
    <source>
        <dbReference type="ARBA" id="ARBA00022692"/>
    </source>
</evidence>
<proteinExistence type="predicted"/>
<evidence type="ECO:0000256" key="3">
    <source>
        <dbReference type="ARBA" id="ARBA00022989"/>
    </source>
</evidence>
<dbReference type="InterPro" id="IPR007656">
    <property type="entry name" value="GTD-bd"/>
</dbReference>
<comment type="subcellular location">
    <subcellularLocation>
        <location evidence="1">Membrane</location>
        <topology evidence="1">Single-pass membrane protein</topology>
    </subcellularLocation>
</comment>
<dbReference type="Gramene" id="ONK75167">
    <property type="protein sequence ID" value="ONK75167"/>
    <property type="gene ID" value="A4U43_C03F14050"/>
</dbReference>
<evidence type="ECO:0000256" key="4">
    <source>
        <dbReference type="ARBA" id="ARBA00023136"/>
    </source>
</evidence>
<evidence type="ECO:0000259" key="7">
    <source>
        <dbReference type="PROSITE" id="PS51775"/>
    </source>
</evidence>
<evidence type="ECO:0000256" key="6">
    <source>
        <dbReference type="SAM" id="MobiDB-lite"/>
    </source>
</evidence>
<organism evidence="8 9">
    <name type="scientific">Asparagus officinalis</name>
    <name type="common">Garden asparagus</name>
    <dbReference type="NCBI Taxonomy" id="4686"/>
    <lineage>
        <taxon>Eukaryota</taxon>
        <taxon>Viridiplantae</taxon>
        <taxon>Streptophyta</taxon>
        <taxon>Embryophyta</taxon>
        <taxon>Tracheophyta</taxon>
        <taxon>Spermatophyta</taxon>
        <taxon>Magnoliopsida</taxon>
        <taxon>Liliopsida</taxon>
        <taxon>Asparagales</taxon>
        <taxon>Asparagaceae</taxon>
        <taxon>Asparagoideae</taxon>
        <taxon>Asparagus</taxon>
    </lineage>
</organism>
<keyword evidence="9" id="KW-1185">Reference proteome</keyword>
<feature type="coiled-coil region" evidence="5">
    <location>
        <begin position="16"/>
        <end position="50"/>
    </location>
</feature>
<dbReference type="PANTHER" id="PTHR31448:SF3">
    <property type="entry name" value="MYOSIN-BINDING PROTEIN 2"/>
    <property type="match status" value="1"/>
</dbReference>